<protein>
    <recommendedName>
        <fullName evidence="6">START domain-containing protein</fullName>
    </recommendedName>
</protein>
<dbReference type="CDD" id="cd00177">
    <property type="entry name" value="START"/>
    <property type="match status" value="1"/>
</dbReference>
<evidence type="ECO:0000256" key="1">
    <source>
        <dbReference type="SAM" id="MobiDB-lite"/>
    </source>
</evidence>
<dbReference type="InterPro" id="IPR023393">
    <property type="entry name" value="START-like_dom_sf"/>
</dbReference>
<dbReference type="OrthoDB" id="206451at2759"/>
<evidence type="ECO:0008006" key="6">
    <source>
        <dbReference type="Google" id="ProtNLM"/>
    </source>
</evidence>
<sequence>MASQTHISPLLFLAAIATAAAKLTPEWRVVSAAKGVTTRARIDATSQLCAVHGEAVVEASVAELMSVFGDLDQHGHWDATLVDAREWTGADGGTYVYQRFKQPWPVRDRELVLRRREWRRNQTVSVHFESVDEGTPVAPGAVRTLAHTVWWNFTAVSETETLISHYSCVDPGGAIPAWARDLAVQRWCQSQILALVDTARRLGLRPVPAFASWGAPRAVELLRADPPPQPRVTPASAPFQFEPR</sequence>
<keyword evidence="5" id="KW-1185">Reference proteome</keyword>
<dbReference type="AlphaFoldDB" id="A0A7S4E3Y4"/>
<dbReference type="Proteomes" id="UP000789595">
    <property type="component" value="Unassembled WGS sequence"/>
</dbReference>
<dbReference type="InterPro" id="IPR051213">
    <property type="entry name" value="START_lipid_transfer"/>
</dbReference>
<dbReference type="PANTHER" id="PTHR19308">
    <property type="entry name" value="PHOSPHATIDYLCHOLINE TRANSFER PROTEIN"/>
    <property type="match status" value="1"/>
</dbReference>
<gene>
    <name evidence="3" type="ORF">PCAL00307_LOCUS4495</name>
    <name evidence="4" type="ORF">PECAL_3P26840</name>
</gene>
<dbReference type="SUPFAM" id="SSF55961">
    <property type="entry name" value="Bet v1-like"/>
    <property type="match status" value="1"/>
</dbReference>
<evidence type="ECO:0000256" key="2">
    <source>
        <dbReference type="SAM" id="SignalP"/>
    </source>
</evidence>
<dbReference type="EMBL" id="HBIW01005462">
    <property type="protein sequence ID" value="CAE0689061.1"/>
    <property type="molecule type" value="Transcribed_RNA"/>
</dbReference>
<evidence type="ECO:0000313" key="5">
    <source>
        <dbReference type="Proteomes" id="UP000789595"/>
    </source>
</evidence>
<feature type="chain" id="PRO_5036404041" description="START domain-containing protein" evidence="2">
    <location>
        <begin position="22"/>
        <end position="244"/>
    </location>
</feature>
<feature type="signal peptide" evidence="2">
    <location>
        <begin position="1"/>
        <end position="21"/>
    </location>
</feature>
<organism evidence="3">
    <name type="scientific">Pelagomonas calceolata</name>
    <dbReference type="NCBI Taxonomy" id="35677"/>
    <lineage>
        <taxon>Eukaryota</taxon>
        <taxon>Sar</taxon>
        <taxon>Stramenopiles</taxon>
        <taxon>Ochrophyta</taxon>
        <taxon>Pelagophyceae</taxon>
        <taxon>Pelagomonadales</taxon>
        <taxon>Pelagomonadaceae</taxon>
        <taxon>Pelagomonas</taxon>
    </lineage>
</organism>
<evidence type="ECO:0000313" key="4">
    <source>
        <dbReference type="EMBL" id="CAH0372671.1"/>
    </source>
</evidence>
<name>A0A7S4E3Y4_9STRA</name>
<evidence type="ECO:0000313" key="3">
    <source>
        <dbReference type="EMBL" id="CAE0689061.1"/>
    </source>
</evidence>
<keyword evidence="2" id="KW-0732">Signal</keyword>
<reference evidence="4" key="2">
    <citation type="submission" date="2021-11" db="EMBL/GenBank/DDBJ databases">
        <authorList>
            <consortium name="Genoscope - CEA"/>
            <person name="William W."/>
        </authorList>
    </citation>
    <scope>NUCLEOTIDE SEQUENCE</scope>
</reference>
<feature type="region of interest" description="Disordered" evidence="1">
    <location>
        <begin position="224"/>
        <end position="244"/>
    </location>
</feature>
<reference evidence="3" key="1">
    <citation type="submission" date="2021-01" db="EMBL/GenBank/DDBJ databases">
        <authorList>
            <person name="Corre E."/>
            <person name="Pelletier E."/>
            <person name="Niang G."/>
            <person name="Scheremetjew M."/>
            <person name="Finn R."/>
            <person name="Kale V."/>
            <person name="Holt S."/>
            <person name="Cochrane G."/>
            <person name="Meng A."/>
            <person name="Brown T."/>
            <person name="Cohen L."/>
        </authorList>
    </citation>
    <scope>NUCLEOTIDE SEQUENCE</scope>
    <source>
        <strain evidence="3">CCMP1756</strain>
    </source>
</reference>
<proteinExistence type="predicted"/>
<dbReference type="PANTHER" id="PTHR19308:SF14">
    <property type="entry name" value="START DOMAIN-CONTAINING PROTEIN"/>
    <property type="match status" value="1"/>
</dbReference>
<dbReference type="EMBL" id="CAKKNE010000003">
    <property type="protein sequence ID" value="CAH0372671.1"/>
    <property type="molecule type" value="Genomic_DNA"/>
</dbReference>
<accession>A0A7S4E3Y4</accession>
<dbReference type="Gene3D" id="3.30.530.20">
    <property type="match status" value="1"/>
</dbReference>